<dbReference type="InterPro" id="IPR001611">
    <property type="entry name" value="Leu-rich_rpt"/>
</dbReference>
<dbReference type="SUPFAM" id="SSF74924">
    <property type="entry name" value="Cap-Gly domain"/>
    <property type="match status" value="1"/>
</dbReference>
<dbReference type="PANTHER" id="PTHR15140:SF6">
    <property type="entry name" value="TUBULIN-SPECIFIC CHAPERONE COFACTOR E-LIKE PROTEIN"/>
    <property type="match status" value="1"/>
</dbReference>
<organism evidence="3 4">
    <name type="scientific">Clathrus columnatus</name>
    <dbReference type="NCBI Taxonomy" id="1419009"/>
    <lineage>
        <taxon>Eukaryota</taxon>
        <taxon>Fungi</taxon>
        <taxon>Dikarya</taxon>
        <taxon>Basidiomycota</taxon>
        <taxon>Agaricomycotina</taxon>
        <taxon>Agaricomycetes</taxon>
        <taxon>Phallomycetidae</taxon>
        <taxon>Phallales</taxon>
        <taxon>Clathraceae</taxon>
        <taxon>Clathrus</taxon>
    </lineage>
</organism>
<evidence type="ECO:0000313" key="3">
    <source>
        <dbReference type="EMBL" id="GJJ13107.1"/>
    </source>
</evidence>
<dbReference type="InterPro" id="IPR000938">
    <property type="entry name" value="CAP-Gly_domain"/>
</dbReference>
<gene>
    <name evidence="3" type="ORF">Clacol_007357</name>
</gene>
<name>A0AAV5AHI2_9AGAM</name>
<evidence type="ECO:0000256" key="1">
    <source>
        <dbReference type="SAM" id="MobiDB-lite"/>
    </source>
</evidence>
<dbReference type="Gene3D" id="3.80.10.10">
    <property type="entry name" value="Ribonuclease Inhibitor"/>
    <property type="match status" value="1"/>
</dbReference>
<proteinExistence type="predicted"/>
<dbReference type="InterPro" id="IPR036859">
    <property type="entry name" value="CAP-Gly_dom_sf"/>
</dbReference>
<feature type="region of interest" description="Disordered" evidence="1">
    <location>
        <begin position="36"/>
        <end position="60"/>
    </location>
</feature>
<keyword evidence="4" id="KW-1185">Reference proteome</keyword>
<accession>A0AAV5AHI2</accession>
<dbReference type="EMBL" id="BPWL01000008">
    <property type="protein sequence ID" value="GJJ13107.1"/>
    <property type="molecule type" value="Genomic_DNA"/>
</dbReference>
<comment type="caution">
    <text evidence="3">The sequence shown here is derived from an EMBL/GenBank/DDBJ whole genome shotgun (WGS) entry which is preliminary data.</text>
</comment>
<dbReference type="Proteomes" id="UP001050691">
    <property type="component" value="Unassembled WGS sequence"/>
</dbReference>
<evidence type="ECO:0000313" key="4">
    <source>
        <dbReference type="Proteomes" id="UP001050691"/>
    </source>
</evidence>
<feature type="domain" description="CAP-Gly" evidence="2">
    <location>
        <begin position="23"/>
        <end position="62"/>
    </location>
</feature>
<dbReference type="PROSITE" id="PS50245">
    <property type="entry name" value="CAP_GLY_2"/>
    <property type="match status" value="1"/>
</dbReference>
<dbReference type="PROSITE" id="PS51450">
    <property type="entry name" value="LRR"/>
    <property type="match status" value="1"/>
</dbReference>
<dbReference type="Gene3D" id="2.30.30.190">
    <property type="entry name" value="CAP Gly-rich-like domain"/>
    <property type="match status" value="1"/>
</dbReference>
<dbReference type="Pfam" id="PF01302">
    <property type="entry name" value="CAP_GLY"/>
    <property type="match status" value="1"/>
</dbReference>
<dbReference type="PANTHER" id="PTHR15140">
    <property type="entry name" value="TUBULIN-SPECIFIC CHAPERONE E"/>
    <property type="match status" value="1"/>
</dbReference>
<dbReference type="InterPro" id="IPR032675">
    <property type="entry name" value="LRR_dom_sf"/>
</dbReference>
<evidence type="ECO:0000259" key="2">
    <source>
        <dbReference type="PROSITE" id="PS50245"/>
    </source>
</evidence>
<reference evidence="3" key="1">
    <citation type="submission" date="2021-10" db="EMBL/GenBank/DDBJ databases">
        <title>De novo Genome Assembly of Clathrus columnatus (Basidiomycota, Fungi) Using Illumina and Nanopore Sequence Data.</title>
        <authorList>
            <person name="Ogiso-Tanaka E."/>
            <person name="Itagaki H."/>
            <person name="Hosoya T."/>
            <person name="Hosaka K."/>
        </authorList>
    </citation>
    <scope>NUCLEOTIDE SEQUENCE</scope>
    <source>
        <strain evidence="3">MO-923</strain>
    </source>
</reference>
<dbReference type="SUPFAM" id="SSF52058">
    <property type="entry name" value="L domain-like"/>
    <property type="match status" value="1"/>
</dbReference>
<protein>
    <recommendedName>
        <fullName evidence="2">CAP-Gly domain-containing protein</fullName>
    </recommendedName>
</protein>
<dbReference type="AlphaFoldDB" id="A0AAV5AHI2"/>
<dbReference type="SMART" id="SM01052">
    <property type="entry name" value="CAP_GLY"/>
    <property type="match status" value="1"/>
</dbReference>
<sequence length="448" mass="49913">MSLPQVGTRLSYGSNIGTVRFVGEVGGSKGTWIGVEWDDPKRGKHSGNKDGRQVPNSGSFIRPNATTINYGQSFLQALSSKYIESQMNDPIEKVTLGSSNGTIEVEAVGLNKIRDKLSRLDSLREVSLDSELVAQTDDPSEITRICPRLDISNNLLTSWTDVARITQGLPRLEILSLNQTRLRFAIDASFATVFRGIKELRLNGSSIAWSEVLQLLPYFSSLCHLELGYNQMQTVIPSDGDIPNLTTLNLEHNALTEWKNVMQSLSMFTSLERLILSGNPLGDITLNPDESHTLSIKHLSLKSTGLTSWSSMDALSSWLPRLQALNVGSNPLFQVYGKPSELGQELADTLKKRLVDIECFKIPQSPSDIGFQKQTPPDVKISILPSMNLNVFRLKLLKTLKRTPTSNLKLWLILERDNLRHFAALDDMSRTLAWLGMDENCRVLFSIE</sequence>